<sequence>MNDIDNRRSQLMNQHIHDKTEKSEDKENEAAAKVKISHIEIEAKQHEDKLRDLE</sequence>
<evidence type="ECO:0000313" key="2">
    <source>
        <dbReference type="EMBL" id="CAF4752064.1"/>
    </source>
</evidence>
<dbReference type="AlphaFoldDB" id="A0A8S3APC5"/>
<dbReference type="Proteomes" id="UP000681720">
    <property type="component" value="Unassembled WGS sequence"/>
</dbReference>
<feature type="region of interest" description="Disordered" evidence="1">
    <location>
        <begin position="1"/>
        <end position="54"/>
    </location>
</feature>
<dbReference type="EMBL" id="CAJOBJ010138350">
    <property type="protein sequence ID" value="CAF4752064.1"/>
    <property type="molecule type" value="Genomic_DNA"/>
</dbReference>
<accession>A0A8S3APC5</accession>
<feature type="compositionally biased region" description="Basic and acidic residues" evidence="1">
    <location>
        <begin position="15"/>
        <end position="54"/>
    </location>
</feature>
<comment type="caution">
    <text evidence="2">The sequence shown here is derived from an EMBL/GenBank/DDBJ whole genome shotgun (WGS) entry which is preliminary data.</text>
</comment>
<proteinExistence type="predicted"/>
<evidence type="ECO:0000256" key="1">
    <source>
        <dbReference type="SAM" id="MobiDB-lite"/>
    </source>
</evidence>
<gene>
    <name evidence="2" type="ORF">GIL414_LOCUS45189</name>
</gene>
<protein>
    <submittedName>
        <fullName evidence="2">Uncharacterized protein</fullName>
    </submittedName>
</protein>
<organism evidence="2 3">
    <name type="scientific">Rotaria magnacalcarata</name>
    <dbReference type="NCBI Taxonomy" id="392030"/>
    <lineage>
        <taxon>Eukaryota</taxon>
        <taxon>Metazoa</taxon>
        <taxon>Spiralia</taxon>
        <taxon>Gnathifera</taxon>
        <taxon>Rotifera</taxon>
        <taxon>Eurotatoria</taxon>
        <taxon>Bdelloidea</taxon>
        <taxon>Philodinida</taxon>
        <taxon>Philodinidae</taxon>
        <taxon>Rotaria</taxon>
    </lineage>
</organism>
<name>A0A8S3APC5_9BILA</name>
<feature type="non-terminal residue" evidence="2">
    <location>
        <position position="1"/>
    </location>
</feature>
<evidence type="ECO:0000313" key="3">
    <source>
        <dbReference type="Proteomes" id="UP000681720"/>
    </source>
</evidence>
<reference evidence="2" key="1">
    <citation type="submission" date="2021-02" db="EMBL/GenBank/DDBJ databases">
        <authorList>
            <person name="Nowell W R."/>
        </authorList>
    </citation>
    <scope>NUCLEOTIDE SEQUENCE</scope>
</reference>